<dbReference type="InterPro" id="IPR014721">
    <property type="entry name" value="Ribsml_uS5_D2-typ_fold_subgr"/>
</dbReference>
<evidence type="ECO:0000256" key="9">
    <source>
        <dbReference type="ARBA" id="ARBA00023229"/>
    </source>
</evidence>
<dbReference type="UniPathway" id="UPA00057">
    <property type="reaction ID" value="UER00098"/>
</dbReference>
<keyword evidence="9 11" id="KW-0414">Isoprene biosynthesis</keyword>
<keyword evidence="6 11" id="KW-0067">ATP-binding</keyword>
<dbReference type="InterPro" id="IPR022937">
    <property type="entry name" value="Mevalonate_kinase_arc"/>
</dbReference>
<name>A0A401HBP3_AERPX</name>
<comment type="function">
    <text evidence="11">Catalyzes the phosphorylation of (R)-mevalonate (MVA) to (R)-mevalonate 5-phosphate (MVAP). Functions in the mevalonate (MVA) pathway leading to isopentenyl diphosphate (IPP), a key precursor for the biosynthesis of isoprenoid compounds such as archaeal membrane lipids.</text>
</comment>
<dbReference type="AlphaFoldDB" id="A0A401HBP3"/>
<comment type="pathway">
    <text evidence="10 11">Isoprenoid biosynthesis; isopentenyl diphosphate biosynthesis via mevalonate pathway; isopentenyl diphosphate from (R)-mevalonate: step 1/3.</text>
</comment>
<dbReference type="GO" id="GO:0005524">
    <property type="term" value="F:ATP binding"/>
    <property type="evidence" value="ECO:0007669"/>
    <property type="project" value="UniProtKB-UniRule"/>
</dbReference>
<evidence type="ECO:0000256" key="7">
    <source>
        <dbReference type="ARBA" id="ARBA00022842"/>
    </source>
</evidence>
<dbReference type="RefSeq" id="WP_131160744.1">
    <property type="nucleotide sequence ID" value="NZ_BDMD01000110.1"/>
</dbReference>
<dbReference type="Proteomes" id="UP000291213">
    <property type="component" value="Unassembled WGS sequence"/>
</dbReference>
<comment type="caution">
    <text evidence="14">The sequence shown here is derived from an EMBL/GenBank/DDBJ whole genome shotgun (WGS) entry which is preliminary data.</text>
</comment>
<keyword evidence="2 11" id="KW-0444">Lipid biosynthesis</keyword>
<keyword evidence="1 11" id="KW-0963">Cytoplasm</keyword>
<dbReference type="InterPro" id="IPR036554">
    <property type="entry name" value="GHMP_kinase_C_sf"/>
</dbReference>
<reference evidence="14 15" key="1">
    <citation type="submission" date="2017-02" db="EMBL/GenBank/DDBJ databases">
        <title>isolation and characterization of a novel temperate virus Aeropyrum globular virus 1 infecting hyperthermophilic archaeon Aeropyrum.</title>
        <authorList>
            <person name="Yumiya M."/>
            <person name="Yoshida T."/>
            <person name="Sako Y."/>
        </authorList>
    </citation>
    <scope>NUCLEOTIDE SEQUENCE [LARGE SCALE GENOMIC DNA]</scope>
    <source>
        <strain evidence="14 15">YK1-12-2013</strain>
    </source>
</reference>
<comment type="subcellular location">
    <subcellularLocation>
        <location evidence="11">Cytoplasm</location>
    </subcellularLocation>
</comment>
<evidence type="ECO:0000256" key="11">
    <source>
        <dbReference type="HAMAP-Rule" id="MF_00217"/>
    </source>
</evidence>
<dbReference type="HAMAP" id="MF_00217">
    <property type="entry name" value="Mevalonate_kinase"/>
    <property type="match status" value="1"/>
</dbReference>
<keyword evidence="7 11" id="KW-0460">Magnesium</keyword>
<dbReference type="PANTHER" id="PTHR43290:SF2">
    <property type="entry name" value="MEVALONATE KINASE"/>
    <property type="match status" value="1"/>
</dbReference>
<accession>A0A401HBP3</accession>
<dbReference type="EMBL" id="BDMD01000110">
    <property type="protein sequence ID" value="GBF09824.1"/>
    <property type="molecule type" value="Genomic_DNA"/>
</dbReference>
<comment type="cofactor">
    <cofactor evidence="11">
        <name>Mg(2+)</name>
        <dbReference type="ChEBI" id="CHEBI:18420"/>
    </cofactor>
</comment>
<dbReference type="OrthoDB" id="19001at2157"/>
<comment type="similarity">
    <text evidence="11">Belongs to the GHMP kinase family. Mevalonate kinase subfamily.</text>
</comment>
<dbReference type="SUPFAM" id="SSF55060">
    <property type="entry name" value="GHMP Kinase, C-terminal domain"/>
    <property type="match status" value="1"/>
</dbReference>
<evidence type="ECO:0000256" key="6">
    <source>
        <dbReference type="ARBA" id="ARBA00022840"/>
    </source>
</evidence>
<dbReference type="InterPro" id="IPR020568">
    <property type="entry name" value="Ribosomal_Su5_D2-typ_SF"/>
</dbReference>
<keyword evidence="4 11" id="KW-0547">Nucleotide-binding</keyword>
<comment type="catalytic activity">
    <reaction evidence="11">
        <text>(R)-mevalonate + ATP = (R)-5-phosphomevalonate + ADP + H(+)</text>
        <dbReference type="Rhea" id="RHEA:17065"/>
        <dbReference type="ChEBI" id="CHEBI:15378"/>
        <dbReference type="ChEBI" id="CHEBI:30616"/>
        <dbReference type="ChEBI" id="CHEBI:36464"/>
        <dbReference type="ChEBI" id="CHEBI:58146"/>
        <dbReference type="ChEBI" id="CHEBI:456216"/>
        <dbReference type="EC" id="2.7.1.36"/>
    </reaction>
</comment>
<evidence type="ECO:0000313" key="14">
    <source>
        <dbReference type="EMBL" id="GBF09824.1"/>
    </source>
</evidence>
<keyword evidence="3 11" id="KW-0808">Transferase</keyword>
<evidence type="ECO:0000313" key="15">
    <source>
        <dbReference type="Proteomes" id="UP000291213"/>
    </source>
</evidence>
<keyword evidence="5 11" id="KW-0418">Kinase</keyword>
<dbReference type="InterPro" id="IPR006205">
    <property type="entry name" value="Mev_gal_kin"/>
</dbReference>
<organism evidence="14 15">
    <name type="scientific">Aeropyrum pernix</name>
    <dbReference type="NCBI Taxonomy" id="56636"/>
    <lineage>
        <taxon>Archaea</taxon>
        <taxon>Thermoproteota</taxon>
        <taxon>Thermoprotei</taxon>
        <taxon>Desulfurococcales</taxon>
        <taxon>Desulfurococcaceae</taxon>
        <taxon>Aeropyrum</taxon>
    </lineage>
</organism>
<feature type="domain" description="GHMP kinase N-terminal" evidence="12">
    <location>
        <begin position="88"/>
        <end position="162"/>
    </location>
</feature>
<evidence type="ECO:0000259" key="13">
    <source>
        <dbReference type="Pfam" id="PF08544"/>
    </source>
</evidence>
<dbReference type="InterPro" id="IPR013750">
    <property type="entry name" value="GHMP_kinase_C_dom"/>
</dbReference>
<dbReference type="GO" id="GO:0004496">
    <property type="term" value="F:mevalonate kinase activity"/>
    <property type="evidence" value="ECO:0007669"/>
    <property type="project" value="UniProtKB-UniRule"/>
</dbReference>
<evidence type="ECO:0000256" key="10">
    <source>
        <dbReference type="ARBA" id="ARBA00029438"/>
    </source>
</evidence>
<dbReference type="PANTHER" id="PTHR43290">
    <property type="entry name" value="MEVALONATE KINASE"/>
    <property type="match status" value="1"/>
</dbReference>
<dbReference type="PRINTS" id="PR00959">
    <property type="entry name" value="MEVGALKINASE"/>
</dbReference>
<evidence type="ECO:0000256" key="2">
    <source>
        <dbReference type="ARBA" id="ARBA00022516"/>
    </source>
</evidence>
<dbReference type="NCBIfam" id="TIGR00549">
    <property type="entry name" value="mevalon_kin"/>
    <property type="match status" value="1"/>
</dbReference>
<dbReference type="GO" id="GO:0005829">
    <property type="term" value="C:cytosol"/>
    <property type="evidence" value="ECO:0007669"/>
    <property type="project" value="TreeGrafter"/>
</dbReference>
<evidence type="ECO:0000256" key="4">
    <source>
        <dbReference type="ARBA" id="ARBA00022741"/>
    </source>
</evidence>
<dbReference type="Pfam" id="PF00288">
    <property type="entry name" value="GHMP_kinases_N"/>
    <property type="match status" value="1"/>
</dbReference>
<gene>
    <name evidence="11" type="primary">mvk</name>
    <name evidence="14" type="ORF">apy_15490</name>
</gene>
<dbReference type="EC" id="2.7.1.36" evidence="11"/>
<dbReference type="Gene3D" id="3.30.230.10">
    <property type="match status" value="1"/>
</dbReference>
<keyword evidence="8 11" id="KW-0443">Lipid metabolism</keyword>
<evidence type="ECO:0000256" key="1">
    <source>
        <dbReference type="ARBA" id="ARBA00022490"/>
    </source>
</evidence>
<evidence type="ECO:0000256" key="5">
    <source>
        <dbReference type="ARBA" id="ARBA00022777"/>
    </source>
</evidence>
<sequence>MMRAARASAPGKVIIVGEHFVVRGSLAIVAAIGRRLRVTVRSGGKGIVLESSMLGRHSAPLPGQGAEAKVSPVLEPYIAVLRSLAARGYSVVPHTILVESSIPPRAGLGSSAASMVAYALSYSAMHGDPLSAEDLYSVAMEGEKIAHGKPSGVDVTIAVRGGVLAYRMGENPVDIRPGLTGVTLLVADTGVERRTRDVVEHVLSIADALGEASTHIYKAADLIAREALHAIEKGDAEGLGLMMNAAQGLLSSLGASSLEIETLVYRMRSAGALGAKLTGAGWGGCVIGLFKEGQVERGLEAVAESSSQAFTAPIAEEGARLEES</sequence>
<evidence type="ECO:0000256" key="3">
    <source>
        <dbReference type="ARBA" id="ARBA00022679"/>
    </source>
</evidence>
<evidence type="ECO:0000259" key="12">
    <source>
        <dbReference type="Pfam" id="PF00288"/>
    </source>
</evidence>
<dbReference type="GO" id="GO:0019287">
    <property type="term" value="P:isopentenyl diphosphate biosynthetic process, mevalonate pathway"/>
    <property type="evidence" value="ECO:0007669"/>
    <property type="project" value="UniProtKB-UniRule"/>
</dbReference>
<dbReference type="Gene3D" id="3.30.70.890">
    <property type="entry name" value="GHMP kinase, C-terminal domain"/>
    <property type="match status" value="1"/>
</dbReference>
<feature type="domain" description="GHMP kinase C-terminal" evidence="13">
    <location>
        <begin position="227"/>
        <end position="304"/>
    </location>
</feature>
<feature type="active site" description="Proton acceptor" evidence="11">
    <location>
        <position position="154"/>
    </location>
</feature>
<feature type="binding site" evidence="11">
    <location>
        <begin position="103"/>
        <end position="113"/>
    </location>
    <ligand>
        <name>ATP</name>
        <dbReference type="ChEBI" id="CHEBI:30616"/>
    </ligand>
</feature>
<protein>
    <recommendedName>
        <fullName evidence="11">Mevalonate kinase</fullName>
        <shortName evidence="11">MK</shortName>
        <shortName evidence="11">MVK</shortName>
        <ecNumber evidence="11">2.7.1.36</ecNumber>
    </recommendedName>
</protein>
<dbReference type="InterPro" id="IPR006204">
    <property type="entry name" value="GHMP_kinase_N_dom"/>
</dbReference>
<comment type="subunit">
    <text evidence="11">Homodimer.</text>
</comment>
<dbReference type="SUPFAM" id="SSF54211">
    <property type="entry name" value="Ribosomal protein S5 domain 2-like"/>
    <property type="match status" value="1"/>
</dbReference>
<dbReference type="GO" id="GO:0000287">
    <property type="term" value="F:magnesium ion binding"/>
    <property type="evidence" value="ECO:0007669"/>
    <property type="project" value="UniProtKB-UniRule"/>
</dbReference>
<evidence type="ECO:0000256" key="8">
    <source>
        <dbReference type="ARBA" id="ARBA00023098"/>
    </source>
</evidence>
<proteinExistence type="inferred from homology"/>
<dbReference type="Pfam" id="PF08544">
    <property type="entry name" value="GHMP_kinases_C"/>
    <property type="match status" value="1"/>
</dbReference>